<evidence type="ECO:0000256" key="1">
    <source>
        <dbReference type="SAM" id="MobiDB-lite"/>
    </source>
</evidence>
<evidence type="ECO:0000313" key="3">
    <source>
        <dbReference type="EMBL" id="KAK2608477.1"/>
    </source>
</evidence>
<keyword evidence="2" id="KW-0732">Signal</keyword>
<comment type="caution">
    <text evidence="3">The sequence shown here is derived from an EMBL/GenBank/DDBJ whole genome shotgun (WGS) entry which is preliminary data.</text>
</comment>
<feature type="compositionally biased region" description="Basic and acidic residues" evidence="1">
    <location>
        <begin position="232"/>
        <end position="248"/>
    </location>
</feature>
<feature type="signal peptide" evidence="2">
    <location>
        <begin position="1"/>
        <end position="26"/>
    </location>
</feature>
<gene>
    <name evidence="3" type="ORF">QQS21_002939</name>
</gene>
<reference evidence="3" key="1">
    <citation type="submission" date="2023-06" db="EMBL/GenBank/DDBJ databases">
        <title>Conoideocrella luteorostrata (Hypocreales: Clavicipitaceae), a potential biocontrol fungus for elongate hemlock scale in United States Christmas tree production areas.</title>
        <authorList>
            <person name="Barrett H."/>
            <person name="Lovett B."/>
            <person name="Macias A.M."/>
            <person name="Stajich J.E."/>
            <person name="Kasson M.T."/>
        </authorList>
    </citation>
    <scope>NUCLEOTIDE SEQUENCE</scope>
    <source>
        <strain evidence="3">ARSEF 14590</strain>
    </source>
</reference>
<evidence type="ECO:0000256" key="2">
    <source>
        <dbReference type="SAM" id="SignalP"/>
    </source>
</evidence>
<protein>
    <submittedName>
        <fullName evidence="3">Uncharacterized protein</fullName>
    </submittedName>
</protein>
<dbReference type="Proteomes" id="UP001251528">
    <property type="component" value="Unassembled WGS sequence"/>
</dbReference>
<keyword evidence="4" id="KW-1185">Reference proteome</keyword>
<evidence type="ECO:0000313" key="4">
    <source>
        <dbReference type="Proteomes" id="UP001251528"/>
    </source>
</evidence>
<accession>A0AAJ0FW04</accession>
<feature type="compositionally biased region" description="Polar residues" evidence="1">
    <location>
        <begin position="268"/>
        <end position="278"/>
    </location>
</feature>
<dbReference type="EMBL" id="JASWJB010000037">
    <property type="protein sequence ID" value="KAK2608477.1"/>
    <property type="molecule type" value="Genomic_DNA"/>
</dbReference>
<organism evidence="3 4">
    <name type="scientific">Conoideocrella luteorostrata</name>
    <dbReference type="NCBI Taxonomy" id="1105319"/>
    <lineage>
        <taxon>Eukaryota</taxon>
        <taxon>Fungi</taxon>
        <taxon>Dikarya</taxon>
        <taxon>Ascomycota</taxon>
        <taxon>Pezizomycotina</taxon>
        <taxon>Sordariomycetes</taxon>
        <taxon>Hypocreomycetidae</taxon>
        <taxon>Hypocreales</taxon>
        <taxon>Clavicipitaceae</taxon>
        <taxon>Conoideocrella</taxon>
    </lineage>
</organism>
<feature type="compositionally biased region" description="Basic and acidic residues" evidence="1">
    <location>
        <begin position="290"/>
        <end position="316"/>
    </location>
</feature>
<feature type="chain" id="PRO_5042470512" evidence="2">
    <location>
        <begin position="27"/>
        <end position="515"/>
    </location>
</feature>
<sequence length="515" mass="55924">MVSSRFTRLLWLYLTILLTFSQELVAKPTKSSEALPKVPLDPDGLQVQLDHGLYESPKRSVLFSSHLRFKKKPSISDGQVKGLAVQAYKEMESLLSKYKFGNRRTPNVMTALVVDNEIIFASSQKGETVIGKDSEVSKDLDLCKGESTNDHKNQRRCGEVMAFDEYYKSRVNPKKLDKTARIVSIARQRDAEGVYQYAIIAPCGTVEDNGGKDDKWGCNRLVKDITVLDDDTVAKDPESESFNYKKWEDDGDLEIKQLPAQPDEGNEQKNPGSSSQTDGSHKQKPGSQDGSKDGRTNKSEKSGEEKVEKEGNKKPSDTITKGAMFGVDAAASWKAFENLLGVQGVAPADTTPDPELSTAINDLLKEYESIPAPPTVAAGEAAVAAEEEALWASLKSYEAVTSTRMSEAEIQQGLNEIMEEYYPSVEANVAASTIGDADLVAFLDTLPVITQEELLAANVDVGVGIEAGAEALGDEDIIAMLPEVPEGEIEIEAIAEAAEGSSFIEAFAEAILVLA</sequence>
<feature type="region of interest" description="Disordered" evidence="1">
    <location>
        <begin position="232"/>
        <end position="320"/>
    </location>
</feature>
<proteinExistence type="predicted"/>
<name>A0AAJ0FW04_9HYPO</name>
<dbReference type="AlphaFoldDB" id="A0AAJ0FW04"/>